<name>A0A367ZIG2_9BACT</name>
<dbReference type="Pfam" id="PF03975">
    <property type="entry name" value="CheD"/>
    <property type="match status" value="1"/>
</dbReference>
<dbReference type="Proteomes" id="UP000252355">
    <property type="component" value="Unassembled WGS sequence"/>
</dbReference>
<evidence type="ECO:0000256" key="2">
    <source>
        <dbReference type="ARBA" id="ARBA00022801"/>
    </source>
</evidence>
<dbReference type="InterPro" id="IPR038592">
    <property type="entry name" value="CheD-like_sf"/>
</dbReference>
<comment type="function">
    <text evidence="3">Probably deamidates glutamine residues to glutamate on methyl-accepting chemotaxis receptors (MCPs), playing an important role in chemotaxis.</text>
</comment>
<dbReference type="HAMAP" id="MF_01440">
    <property type="entry name" value="CheD"/>
    <property type="match status" value="1"/>
</dbReference>
<accession>A0A367ZIG2</accession>
<dbReference type="EC" id="3.5.1.44" evidence="3"/>
<dbReference type="CDD" id="cd16352">
    <property type="entry name" value="CheD"/>
    <property type="match status" value="1"/>
</dbReference>
<dbReference type="EMBL" id="QOQW01000030">
    <property type="protein sequence ID" value="RCK77904.1"/>
    <property type="molecule type" value="Genomic_DNA"/>
</dbReference>
<proteinExistence type="inferred from homology"/>
<dbReference type="InterPro" id="IPR011324">
    <property type="entry name" value="Cytotoxic_necrot_fac-like_cat"/>
</dbReference>
<comment type="similarity">
    <text evidence="3">Belongs to the CheD family.</text>
</comment>
<comment type="caution">
    <text evidence="4">The sequence shown here is derived from an EMBL/GenBank/DDBJ whole genome shotgun (WGS) entry which is preliminary data.</text>
</comment>
<protein>
    <recommendedName>
        <fullName evidence="3">Probable chemoreceptor glutamine deamidase CheD</fullName>
        <ecNumber evidence="3">3.5.1.44</ecNumber>
    </recommendedName>
</protein>
<sequence>MPEIYPVGMADIRIAKAPDVLAVYGVGSCVIVAMYDPKTTIGGLAHVILPDSTGIAPERLNPKKFADTAVPLLYQTLSHAGVYKSSLWAKVIGGAEMFPPTEDFSLNIGKKNTEAVHDALRKLGVPVLAEDTGGTVGRSLEMRLDSGKIALTVLGESVREL</sequence>
<dbReference type="GO" id="GO:0050568">
    <property type="term" value="F:protein-glutamine glutaminase activity"/>
    <property type="evidence" value="ECO:0007669"/>
    <property type="project" value="UniProtKB-UniRule"/>
</dbReference>
<dbReference type="GO" id="GO:0006935">
    <property type="term" value="P:chemotaxis"/>
    <property type="evidence" value="ECO:0007669"/>
    <property type="project" value="UniProtKB-UniRule"/>
</dbReference>
<dbReference type="AlphaFoldDB" id="A0A367ZIG2"/>
<keyword evidence="1 3" id="KW-0145">Chemotaxis</keyword>
<keyword evidence="2 3" id="KW-0378">Hydrolase</keyword>
<gene>
    <name evidence="3" type="primary">cheD</name>
    <name evidence="4" type="ORF">OZSIB_1942</name>
</gene>
<evidence type="ECO:0000313" key="5">
    <source>
        <dbReference type="Proteomes" id="UP000252355"/>
    </source>
</evidence>
<dbReference type="InterPro" id="IPR005659">
    <property type="entry name" value="Chemorcpt_Glu_NH3ase_CheD"/>
</dbReference>
<comment type="catalytic activity">
    <reaction evidence="3">
        <text>L-glutaminyl-[protein] + H2O = L-glutamyl-[protein] + NH4(+)</text>
        <dbReference type="Rhea" id="RHEA:16441"/>
        <dbReference type="Rhea" id="RHEA-COMP:10207"/>
        <dbReference type="Rhea" id="RHEA-COMP:10208"/>
        <dbReference type="ChEBI" id="CHEBI:15377"/>
        <dbReference type="ChEBI" id="CHEBI:28938"/>
        <dbReference type="ChEBI" id="CHEBI:29973"/>
        <dbReference type="ChEBI" id="CHEBI:30011"/>
        <dbReference type="EC" id="3.5.1.44"/>
    </reaction>
</comment>
<evidence type="ECO:0000313" key="4">
    <source>
        <dbReference type="EMBL" id="RCK77904.1"/>
    </source>
</evidence>
<reference evidence="4 5" key="1">
    <citation type="submission" date="2018-05" db="EMBL/GenBank/DDBJ databases">
        <title>A metagenomic window into the 2 km-deep terrestrial subsurface aquifer revealed taxonomically and functionally diverse microbial community comprising novel uncultured bacterial lineages.</title>
        <authorList>
            <person name="Kadnikov V.V."/>
            <person name="Mardanov A.V."/>
            <person name="Beletsky A.V."/>
            <person name="Banks D."/>
            <person name="Pimenov N.V."/>
            <person name="Frank Y.A."/>
            <person name="Karnachuk O.V."/>
            <person name="Ravin N.V."/>
        </authorList>
    </citation>
    <scope>NUCLEOTIDE SEQUENCE [LARGE SCALE GENOMIC DNA]</scope>
    <source>
        <strain evidence="4">BY5</strain>
    </source>
</reference>
<evidence type="ECO:0000256" key="1">
    <source>
        <dbReference type="ARBA" id="ARBA00022500"/>
    </source>
</evidence>
<dbReference type="Gene3D" id="3.30.1330.200">
    <property type="match status" value="1"/>
</dbReference>
<dbReference type="PANTHER" id="PTHR35147">
    <property type="entry name" value="CHEMORECEPTOR GLUTAMINE DEAMIDASE CHED-RELATED"/>
    <property type="match status" value="1"/>
</dbReference>
<organism evidence="4 5">
    <name type="scientific">Candidatus Ozemobacter sibiricus</name>
    <dbReference type="NCBI Taxonomy" id="2268124"/>
    <lineage>
        <taxon>Bacteria</taxon>
        <taxon>Candidatus Ozemobacteria</taxon>
        <taxon>Candidatus Ozemobacterales</taxon>
        <taxon>Candidatus Ozemobacteraceae</taxon>
        <taxon>Candidatus Ozemobacter</taxon>
    </lineage>
</organism>
<dbReference type="PANTHER" id="PTHR35147:SF1">
    <property type="entry name" value="CHEMORECEPTOR GLUTAMINE DEAMIDASE CHED-RELATED"/>
    <property type="match status" value="1"/>
</dbReference>
<dbReference type="SUPFAM" id="SSF64438">
    <property type="entry name" value="CNF1/YfiH-like putative cysteine hydrolases"/>
    <property type="match status" value="1"/>
</dbReference>
<evidence type="ECO:0000256" key="3">
    <source>
        <dbReference type="HAMAP-Rule" id="MF_01440"/>
    </source>
</evidence>